<feature type="transmembrane region" description="Helical" evidence="1">
    <location>
        <begin position="53"/>
        <end position="73"/>
    </location>
</feature>
<reference evidence="2 3" key="1">
    <citation type="submission" date="2024-01" db="EMBL/GenBank/DDBJ databases">
        <title>Genome assemblies of Stephania.</title>
        <authorList>
            <person name="Yang L."/>
        </authorList>
    </citation>
    <scope>NUCLEOTIDE SEQUENCE [LARGE SCALE GENOMIC DNA]</scope>
    <source>
        <strain evidence="2">QJT</strain>
        <tissue evidence="2">Leaf</tissue>
    </source>
</reference>
<dbReference type="SUPFAM" id="SSF55961">
    <property type="entry name" value="Bet v1-like"/>
    <property type="match status" value="1"/>
</dbReference>
<dbReference type="Proteomes" id="UP001417504">
    <property type="component" value="Unassembled WGS sequence"/>
</dbReference>
<keyword evidence="3" id="KW-1185">Reference proteome</keyword>
<dbReference type="Gene3D" id="3.30.530.20">
    <property type="match status" value="1"/>
</dbReference>
<evidence type="ECO:0000313" key="3">
    <source>
        <dbReference type="Proteomes" id="UP001417504"/>
    </source>
</evidence>
<comment type="caution">
    <text evidence="2">The sequence shown here is derived from an EMBL/GenBank/DDBJ whole genome shotgun (WGS) entry which is preliminary data.</text>
</comment>
<proteinExistence type="predicted"/>
<accession>A0AAP0I5R6</accession>
<sequence>MIKKEMKHELEVGASADEIWGVYSSPDLHKYLLVELLPGVFEKHQLLHGNGDVGTVIFVKFVLGTYMYIFFWVKYQVYTYLQCFYSISYLRQIQIG</sequence>
<dbReference type="EMBL" id="JBBNAE010000007">
    <property type="protein sequence ID" value="KAK9109110.1"/>
    <property type="molecule type" value="Genomic_DNA"/>
</dbReference>
<keyword evidence="1" id="KW-0812">Transmembrane</keyword>
<evidence type="ECO:0000256" key="1">
    <source>
        <dbReference type="SAM" id="Phobius"/>
    </source>
</evidence>
<name>A0AAP0I5R6_9MAGN</name>
<dbReference type="InterPro" id="IPR023393">
    <property type="entry name" value="START-like_dom_sf"/>
</dbReference>
<organism evidence="2 3">
    <name type="scientific">Stephania japonica</name>
    <dbReference type="NCBI Taxonomy" id="461633"/>
    <lineage>
        <taxon>Eukaryota</taxon>
        <taxon>Viridiplantae</taxon>
        <taxon>Streptophyta</taxon>
        <taxon>Embryophyta</taxon>
        <taxon>Tracheophyta</taxon>
        <taxon>Spermatophyta</taxon>
        <taxon>Magnoliopsida</taxon>
        <taxon>Ranunculales</taxon>
        <taxon>Menispermaceae</taxon>
        <taxon>Menispermoideae</taxon>
        <taxon>Cissampelideae</taxon>
        <taxon>Stephania</taxon>
    </lineage>
</organism>
<dbReference type="AlphaFoldDB" id="A0AAP0I5R6"/>
<keyword evidence="1" id="KW-0472">Membrane</keyword>
<gene>
    <name evidence="2" type="ORF">Sjap_017170</name>
</gene>
<keyword evidence="1" id="KW-1133">Transmembrane helix</keyword>
<protein>
    <submittedName>
        <fullName evidence="2">Uncharacterized protein</fullName>
    </submittedName>
</protein>
<evidence type="ECO:0000313" key="2">
    <source>
        <dbReference type="EMBL" id="KAK9109110.1"/>
    </source>
</evidence>